<evidence type="ECO:0000313" key="4">
    <source>
        <dbReference type="EMBL" id="AMW06202.1"/>
    </source>
</evidence>
<dbReference type="PROSITE" id="PS50297">
    <property type="entry name" value="ANK_REP_REGION"/>
    <property type="match status" value="2"/>
</dbReference>
<dbReference type="SUPFAM" id="SSF48403">
    <property type="entry name" value="Ankyrin repeat"/>
    <property type="match status" value="1"/>
</dbReference>
<dbReference type="EMBL" id="CP011454">
    <property type="protein sequence ID" value="AMW06202.1"/>
    <property type="molecule type" value="Genomic_DNA"/>
</dbReference>
<protein>
    <submittedName>
        <fullName evidence="4">Uncharacterized protein</fullName>
    </submittedName>
</protein>
<keyword evidence="2 3" id="KW-0040">ANK repeat</keyword>
<dbReference type="OrthoDB" id="9812708at2"/>
<feature type="repeat" description="ANK" evidence="3">
    <location>
        <begin position="95"/>
        <end position="127"/>
    </location>
</feature>
<dbReference type="Gene3D" id="1.25.40.20">
    <property type="entry name" value="Ankyrin repeat-containing domain"/>
    <property type="match status" value="1"/>
</dbReference>
<evidence type="ECO:0000313" key="5">
    <source>
        <dbReference type="Proteomes" id="UP000076404"/>
    </source>
</evidence>
<dbReference type="Pfam" id="PF13857">
    <property type="entry name" value="Ank_5"/>
    <property type="match status" value="1"/>
</dbReference>
<dbReference type="InterPro" id="IPR002110">
    <property type="entry name" value="Ankyrin_rpt"/>
</dbReference>
<evidence type="ECO:0000256" key="1">
    <source>
        <dbReference type="ARBA" id="ARBA00022737"/>
    </source>
</evidence>
<dbReference type="STRING" id="1379270.GEMMAAP_18250"/>
<keyword evidence="1" id="KW-0677">Repeat</keyword>
<dbReference type="AlphaFoldDB" id="A0A143BNT0"/>
<sequence length="226" mass="23426">MTPTAPEALLAAIRGRDQLAIMRQLDEDPARASMRAPGGESLVLHACYLGATDVASLLLRGRKLDACEAAALGDVTALRAAIEEDDDARVRRSSDGWSPLHLAAFFGQDDAVALLIDHGAPLDAHSTNATRNTPLHAALAGATKPSIVKRLIFAGANVASRGAQNITPLHLAASRGDGTLCELLVARGADPHAVMEDGTTPAQLATARGFADLGEKLAALPHGEPT</sequence>
<reference evidence="4 5" key="1">
    <citation type="journal article" date="2014" name="Proc. Natl. Acad. Sci. U.S.A.">
        <title>Functional type 2 photosynthetic reaction centers found in the rare bacterial phylum Gemmatimonadetes.</title>
        <authorList>
            <person name="Zeng Y."/>
            <person name="Feng F."/>
            <person name="Medova H."/>
            <person name="Dean J."/>
            <person name="Koblizek M."/>
        </authorList>
    </citation>
    <scope>NUCLEOTIDE SEQUENCE [LARGE SCALE GENOMIC DNA]</scope>
    <source>
        <strain evidence="4 5">AP64</strain>
    </source>
</reference>
<dbReference type="SMART" id="SM00248">
    <property type="entry name" value="ANK"/>
    <property type="match status" value="4"/>
</dbReference>
<feature type="repeat" description="ANK" evidence="3">
    <location>
        <begin position="130"/>
        <end position="163"/>
    </location>
</feature>
<keyword evidence="5" id="KW-1185">Reference proteome</keyword>
<dbReference type="PANTHER" id="PTHR24171">
    <property type="entry name" value="ANKYRIN REPEAT DOMAIN-CONTAINING PROTEIN 39-RELATED"/>
    <property type="match status" value="1"/>
</dbReference>
<dbReference type="PANTHER" id="PTHR24171:SF10">
    <property type="entry name" value="ANKYRIN REPEAT DOMAIN-CONTAINING PROTEIN 29-LIKE"/>
    <property type="match status" value="1"/>
</dbReference>
<evidence type="ECO:0000256" key="2">
    <source>
        <dbReference type="ARBA" id="ARBA00023043"/>
    </source>
</evidence>
<organism evidence="4 5">
    <name type="scientific">Gemmatimonas phototrophica</name>
    <dbReference type="NCBI Taxonomy" id="1379270"/>
    <lineage>
        <taxon>Bacteria</taxon>
        <taxon>Pseudomonadati</taxon>
        <taxon>Gemmatimonadota</taxon>
        <taxon>Gemmatimonadia</taxon>
        <taxon>Gemmatimonadales</taxon>
        <taxon>Gemmatimonadaceae</taxon>
        <taxon>Gemmatimonas</taxon>
    </lineage>
</organism>
<dbReference type="PROSITE" id="PS50088">
    <property type="entry name" value="ANK_REPEAT"/>
    <property type="match status" value="3"/>
</dbReference>
<dbReference type="Proteomes" id="UP000076404">
    <property type="component" value="Chromosome"/>
</dbReference>
<name>A0A143BNT0_9BACT</name>
<proteinExistence type="predicted"/>
<accession>A0A143BNT0</accession>
<gene>
    <name evidence="4" type="ORF">GEMMAAP_18250</name>
</gene>
<reference evidence="4 5" key="2">
    <citation type="journal article" date="2016" name="Environ. Microbiol. Rep.">
        <title>Metagenomic evidence for the presence of phototrophic Gemmatimonadetes bacteria in diverse environments.</title>
        <authorList>
            <person name="Zeng Y."/>
            <person name="Baumbach J."/>
            <person name="Barbosa E.G."/>
            <person name="Azevedo V."/>
            <person name="Zhang C."/>
            <person name="Koblizek M."/>
        </authorList>
    </citation>
    <scope>NUCLEOTIDE SEQUENCE [LARGE SCALE GENOMIC DNA]</scope>
    <source>
        <strain evidence="4 5">AP64</strain>
    </source>
</reference>
<evidence type="ECO:0000256" key="3">
    <source>
        <dbReference type="PROSITE-ProRule" id="PRU00023"/>
    </source>
</evidence>
<dbReference type="KEGG" id="gph:GEMMAAP_18250"/>
<dbReference type="eggNOG" id="COG0666">
    <property type="taxonomic scope" value="Bacteria"/>
</dbReference>
<dbReference type="InterPro" id="IPR036770">
    <property type="entry name" value="Ankyrin_rpt-contain_sf"/>
</dbReference>
<dbReference type="Pfam" id="PF12796">
    <property type="entry name" value="Ank_2"/>
    <property type="match status" value="1"/>
</dbReference>
<dbReference type="RefSeq" id="WP_053334570.1">
    <property type="nucleotide sequence ID" value="NZ_CP011454.1"/>
</dbReference>
<feature type="repeat" description="ANK" evidence="3">
    <location>
        <begin position="164"/>
        <end position="196"/>
    </location>
</feature>